<feature type="compositionally biased region" description="Pro residues" evidence="6">
    <location>
        <begin position="170"/>
        <end position="179"/>
    </location>
</feature>
<evidence type="ECO:0000256" key="5">
    <source>
        <dbReference type="ARBA" id="ARBA00023136"/>
    </source>
</evidence>
<dbReference type="Pfam" id="PF06271">
    <property type="entry name" value="RDD"/>
    <property type="match status" value="1"/>
</dbReference>
<feature type="transmembrane region" description="Helical" evidence="7">
    <location>
        <begin position="25"/>
        <end position="47"/>
    </location>
</feature>
<dbReference type="Proteomes" id="UP000318380">
    <property type="component" value="Unassembled WGS sequence"/>
</dbReference>
<protein>
    <submittedName>
        <fullName evidence="9">Putative RDD family membrane protein YckC</fullName>
    </submittedName>
</protein>
<feature type="domain" description="RDD" evidence="8">
    <location>
        <begin position="11"/>
        <end position="141"/>
    </location>
</feature>
<feature type="transmembrane region" description="Helical" evidence="7">
    <location>
        <begin position="59"/>
        <end position="80"/>
    </location>
</feature>
<comment type="caution">
    <text evidence="9">The sequence shown here is derived from an EMBL/GenBank/DDBJ whole genome shotgun (WGS) entry which is preliminary data.</text>
</comment>
<dbReference type="InterPro" id="IPR051791">
    <property type="entry name" value="Pra-immunoreactive"/>
</dbReference>
<dbReference type="InterPro" id="IPR010432">
    <property type="entry name" value="RDD"/>
</dbReference>
<evidence type="ECO:0000313" key="9">
    <source>
        <dbReference type="EMBL" id="TWD80055.1"/>
    </source>
</evidence>
<evidence type="ECO:0000256" key="6">
    <source>
        <dbReference type="SAM" id="MobiDB-lite"/>
    </source>
</evidence>
<organism evidence="9 10">
    <name type="scientific">Kribbella amoyensis</name>
    <dbReference type="NCBI Taxonomy" id="996641"/>
    <lineage>
        <taxon>Bacteria</taxon>
        <taxon>Bacillati</taxon>
        <taxon>Actinomycetota</taxon>
        <taxon>Actinomycetes</taxon>
        <taxon>Propionibacteriales</taxon>
        <taxon>Kribbellaceae</taxon>
        <taxon>Kribbella</taxon>
    </lineage>
</organism>
<comment type="subcellular location">
    <subcellularLocation>
        <location evidence="1">Cell membrane</location>
        <topology evidence="1">Multi-pass membrane protein</topology>
    </subcellularLocation>
</comment>
<dbReference type="OrthoDB" id="3826662at2"/>
<name>A0A561BMG5_9ACTN</name>
<keyword evidence="4 7" id="KW-1133">Transmembrane helix</keyword>
<feature type="region of interest" description="Disordered" evidence="6">
    <location>
        <begin position="157"/>
        <end position="179"/>
    </location>
</feature>
<proteinExistence type="predicted"/>
<dbReference type="EMBL" id="VIVK01000001">
    <property type="protein sequence ID" value="TWD80055.1"/>
    <property type="molecule type" value="Genomic_DNA"/>
</dbReference>
<evidence type="ECO:0000256" key="1">
    <source>
        <dbReference type="ARBA" id="ARBA00004651"/>
    </source>
</evidence>
<feature type="transmembrane region" description="Helical" evidence="7">
    <location>
        <begin position="105"/>
        <end position="128"/>
    </location>
</feature>
<reference evidence="9 10" key="1">
    <citation type="submission" date="2019-06" db="EMBL/GenBank/DDBJ databases">
        <title>Sequencing the genomes of 1000 actinobacteria strains.</title>
        <authorList>
            <person name="Klenk H.-P."/>
        </authorList>
    </citation>
    <scope>NUCLEOTIDE SEQUENCE [LARGE SCALE GENOMIC DNA]</scope>
    <source>
        <strain evidence="9 10">DSM 24683</strain>
    </source>
</reference>
<gene>
    <name evidence="9" type="ORF">FB561_1127</name>
</gene>
<evidence type="ECO:0000256" key="2">
    <source>
        <dbReference type="ARBA" id="ARBA00022475"/>
    </source>
</evidence>
<accession>A0A561BMG5</accession>
<sequence>MTGRVTVTGHYAGAVSRAAAGVVDLLLIFVTFTLGLAGLDLLTTAFFDKSFRRDPSAPLATVGLVVWSFVYAFTSLAITARTPGKGVVGLRVVRADGRTARTGRLFLRVCVFPLSVVFFFIGFLPIIFQKEHRALHDLIAGTAVVYDWGERPAELPGPLSDFLQRANAPAEPPPSGGPS</sequence>
<evidence type="ECO:0000259" key="8">
    <source>
        <dbReference type="Pfam" id="PF06271"/>
    </source>
</evidence>
<evidence type="ECO:0000256" key="3">
    <source>
        <dbReference type="ARBA" id="ARBA00022692"/>
    </source>
</evidence>
<dbReference type="PANTHER" id="PTHR36115">
    <property type="entry name" value="PROLINE-RICH ANTIGEN HOMOLOG-RELATED"/>
    <property type="match status" value="1"/>
</dbReference>
<dbReference type="RefSeq" id="WP_145803712.1">
    <property type="nucleotide sequence ID" value="NZ_VIVK01000001.1"/>
</dbReference>
<dbReference type="GO" id="GO:0005886">
    <property type="term" value="C:plasma membrane"/>
    <property type="evidence" value="ECO:0007669"/>
    <property type="project" value="UniProtKB-SubCell"/>
</dbReference>
<keyword evidence="3 7" id="KW-0812">Transmembrane</keyword>
<dbReference type="AlphaFoldDB" id="A0A561BMG5"/>
<evidence type="ECO:0000256" key="7">
    <source>
        <dbReference type="SAM" id="Phobius"/>
    </source>
</evidence>
<keyword evidence="10" id="KW-1185">Reference proteome</keyword>
<evidence type="ECO:0000313" key="10">
    <source>
        <dbReference type="Proteomes" id="UP000318380"/>
    </source>
</evidence>
<keyword evidence="2" id="KW-1003">Cell membrane</keyword>
<keyword evidence="5 7" id="KW-0472">Membrane</keyword>
<evidence type="ECO:0000256" key="4">
    <source>
        <dbReference type="ARBA" id="ARBA00022989"/>
    </source>
</evidence>